<keyword evidence="1" id="KW-0812">Transmembrane</keyword>
<keyword evidence="1" id="KW-1133">Transmembrane helix</keyword>
<evidence type="ECO:0000313" key="3">
    <source>
        <dbReference type="Proteomes" id="UP000569329"/>
    </source>
</evidence>
<name>A0A839E128_9PSEU</name>
<protein>
    <submittedName>
        <fullName evidence="2">Uncharacterized protein</fullName>
    </submittedName>
</protein>
<dbReference type="EMBL" id="JACGWZ010000003">
    <property type="protein sequence ID" value="MBA8825131.1"/>
    <property type="molecule type" value="Genomic_DNA"/>
</dbReference>
<keyword evidence="1" id="KW-0472">Membrane</keyword>
<dbReference type="RefSeq" id="WP_182544362.1">
    <property type="nucleotide sequence ID" value="NZ_JACGWZ010000003.1"/>
</dbReference>
<feature type="transmembrane region" description="Helical" evidence="1">
    <location>
        <begin position="12"/>
        <end position="31"/>
    </location>
</feature>
<accession>A0A839E128</accession>
<organism evidence="2 3">
    <name type="scientific">Halosaccharopolyspora lacisalsi</name>
    <dbReference type="NCBI Taxonomy" id="1000566"/>
    <lineage>
        <taxon>Bacteria</taxon>
        <taxon>Bacillati</taxon>
        <taxon>Actinomycetota</taxon>
        <taxon>Actinomycetes</taxon>
        <taxon>Pseudonocardiales</taxon>
        <taxon>Pseudonocardiaceae</taxon>
        <taxon>Halosaccharopolyspora</taxon>
    </lineage>
</organism>
<dbReference type="AlphaFoldDB" id="A0A839E128"/>
<comment type="caution">
    <text evidence="2">The sequence shown here is derived from an EMBL/GenBank/DDBJ whole genome shotgun (WGS) entry which is preliminary data.</text>
</comment>
<evidence type="ECO:0000313" key="2">
    <source>
        <dbReference type="EMBL" id="MBA8825131.1"/>
    </source>
</evidence>
<proteinExistence type="predicted"/>
<dbReference type="Proteomes" id="UP000569329">
    <property type="component" value="Unassembled WGS sequence"/>
</dbReference>
<evidence type="ECO:0000256" key="1">
    <source>
        <dbReference type="SAM" id="Phobius"/>
    </source>
</evidence>
<gene>
    <name evidence="2" type="ORF">FHX42_002482</name>
</gene>
<reference evidence="2 3" key="1">
    <citation type="submission" date="2020-07" db="EMBL/GenBank/DDBJ databases">
        <title>Sequencing the genomes of 1000 actinobacteria strains.</title>
        <authorList>
            <person name="Klenk H.-P."/>
        </authorList>
    </citation>
    <scope>NUCLEOTIDE SEQUENCE [LARGE SCALE GENOMIC DNA]</scope>
    <source>
        <strain evidence="2 3">DSM 45975</strain>
    </source>
</reference>
<keyword evidence="3" id="KW-1185">Reference proteome</keyword>
<sequence length="126" mass="13226">MSNRGIVATAKAASVAMGVVMAVGIGAPAAFAGTNDCASVDGAAKACFKHKGDKFTLEDTAGDSHAVFLKYEVEQGPSGRHDFTGGSGRDITYDHNFKEGQTVRYQVCVNVQWAPDSCSVWHDAIA</sequence>